<dbReference type="PANTHER" id="PTHR13555">
    <property type="entry name" value="C2H2 ZINC FINGER CGI-62-RELATED"/>
    <property type="match status" value="1"/>
</dbReference>
<evidence type="ECO:0000313" key="2">
    <source>
        <dbReference type="Proteomes" id="UP000504624"/>
    </source>
</evidence>
<name>A0A6J0I631_9PASS</name>
<dbReference type="PANTHER" id="PTHR13555:SF36">
    <property type="entry name" value="ZINC FINGER C2HC DOMAIN-CONTAINING PROTEIN 1B"/>
    <property type="match status" value="1"/>
</dbReference>
<dbReference type="OrthoDB" id="10066537at2759"/>
<keyword evidence="2" id="KW-1185">Reference proteome</keyword>
<feature type="region of interest" description="Disordered" evidence="1">
    <location>
        <begin position="239"/>
        <end position="261"/>
    </location>
</feature>
<evidence type="ECO:0000313" key="3">
    <source>
        <dbReference type="RefSeq" id="XP_017681339.1"/>
    </source>
</evidence>
<dbReference type="RefSeq" id="XP_017681339.1">
    <property type="nucleotide sequence ID" value="XM_017825850.1"/>
</dbReference>
<gene>
    <name evidence="3" type="primary">ZC2HC1B</name>
</gene>
<feature type="compositionally biased region" description="Polar residues" evidence="1">
    <location>
        <begin position="242"/>
        <end position="251"/>
    </location>
</feature>
<dbReference type="GeneID" id="108502690"/>
<reference evidence="3" key="1">
    <citation type="submission" date="2025-08" db="UniProtKB">
        <authorList>
            <consortium name="RefSeq"/>
        </authorList>
    </citation>
    <scope>IDENTIFICATION</scope>
</reference>
<organism evidence="2 3">
    <name type="scientific">Lepidothrix coronata</name>
    <name type="common">blue-crowned manakin</name>
    <dbReference type="NCBI Taxonomy" id="321398"/>
    <lineage>
        <taxon>Eukaryota</taxon>
        <taxon>Metazoa</taxon>
        <taxon>Chordata</taxon>
        <taxon>Craniata</taxon>
        <taxon>Vertebrata</taxon>
        <taxon>Euteleostomi</taxon>
        <taxon>Archelosauria</taxon>
        <taxon>Archosauria</taxon>
        <taxon>Dinosauria</taxon>
        <taxon>Saurischia</taxon>
        <taxon>Theropoda</taxon>
        <taxon>Coelurosauria</taxon>
        <taxon>Aves</taxon>
        <taxon>Neognathae</taxon>
        <taxon>Neoaves</taxon>
        <taxon>Telluraves</taxon>
        <taxon>Australaves</taxon>
        <taxon>Passeriformes</taxon>
        <taxon>Pipridae</taxon>
        <taxon>Lepidothrix</taxon>
    </lineage>
</organism>
<dbReference type="InterPro" id="IPR026319">
    <property type="entry name" value="ZC2HC1A/B-like"/>
</dbReference>
<protein>
    <submittedName>
        <fullName evidence="3">Zinc finger C2HC domain-containing protein 1B</fullName>
    </submittedName>
</protein>
<dbReference type="AlphaFoldDB" id="A0A6J0I631"/>
<proteinExistence type="predicted"/>
<evidence type="ECO:0000256" key="1">
    <source>
        <dbReference type="SAM" id="MobiDB-lite"/>
    </source>
</evidence>
<accession>A0A6J0I631</accession>
<dbReference type="Proteomes" id="UP000504624">
    <property type="component" value="Unplaced"/>
</dbReference>
<dbReference type="CTD" id="153918"/>
<sequence>MNLDLAPTTCGKHSVQDVLLRHDPMCKKAFSGKCKPFSILKQRLQGTEIITEKKQAPQKLYNTIVSSKDKAWMLRMSLTYVLDRVPNSFLPLPVLLVFGNISLLRSQISRCHDYPGLEAEDFVNTFQSAKQVTKALKEGHPLPPPPPPRMNPDYIQCPHCSQRFREAAAQRHMEFSEEQAVYHAAKTTGQASDKQPLTQRKTPTLTPAVLSLLERVQKGVNTDKPSLETSLEILKKTGKSWGVSTGKNSSGKFGPQMDNRR</sequence>